<accession>A0A142FYC2</accession>
<dbReference type="OrthoDB" id="5690189at2"/>
<dbReference type="SUPFAM" id="SSF158682">
    <property type="entry name" value="TerB-like"/>
    <property type="match status" value="1"/>
</dbReference>
<dbReference type="Proteomes" id="UP000072236">
    <property type="component" value="Chromosome"/>
</dbReference>
<evidence type="ECO:0000313" key="6">
    <source>
        <dbReference type="Proteomes" id="UP000323012"/>
    </source>
</evidence>
<dbReference type="AlphaFoldDB" id="A0A142FYC2"/>
<proteinExistence type="predicted"/>
<dbReference type="InterPro" id="IPR029024">
    <property type="entry name" value="TerB-like"/>
</dbReference>
<evidence type="ECO:0000313" key="4">
    <source>
        <dbReference type="Proteomes" id="UP000072236"/>
    </source>
</evidence>
<dbReference type="EMBL" id="VSED01000001">
    <property type="protein sequence ID" value="TYA40020.1"/>
    <property type="molecule type" value="Genomic_DNA"/>
</dbReference>
<dbReference type="RefSeq" id="WP_005540074.1">
    <property type="nucleotide sequence ID" value="NZ_CP012959.1"/>
</dbReference>
<reference evidence="2 5" key="2">
    <citation type="submission" date="2017-10" db="EMBL/GenBank/DDBJ databases">
        <title>Draft genome sequences of Aggregatibacter actinomycetemcomitans strains 310a and 310b.</title>
        <authorList>
            <person name="May A.C."/>
            <person name="Ohta H."/>
            <person name="Maeda H."/>
            <person name="Kokeguchi S."/>
            <person name="Cugini C."/>
        </authorList>
    </citation>
    <scope>NUCLEOTIDE SEQUENCE [LARGE SCALE GENOMIC DNA]</scope>
    <source>
        <strain evidence="2 5">310b</strain>
    </source>
</reference>
<dbReference type="Proteomes" id="UP000226080">
    <property type="component" value="Unassembled WGS sequence"/>
</dbReference>
<dbReference type="EMBL" id="CP012959">
    <property type="protein sequence ID" value="AMQ93402.1"/>
    <property type="molecule type" value="Genomic_DNA"/>
</dbReference>
<reference evidence="3 6" key="3">
    <citation type="submission" date="2019-08" db="EMBL/GenBank/DDBJ databases">
        <title>Whole genome sequencing of Aggregatibacter actinomycetemcomitans cultured from blood stream infections in Denmark reveals a novel phylogenetic lineage expressing serotype a membrane O polysaccharide.</title>
        <authorList>
            <person name="Nedergaard S."/>
            <person name="Kobel C.M."/>
            <person name="Nielsen M.B."/>
            <person name="Moeller R.T."/>
            <person name="Jensen A.B."/>
            <person name="Noerskov-Lauritsen N."/>
        </authorList>
    </citation>
    <scope>NUCLEOTIDE SEQUENCE [LARGE SCALE GENOMIC DNA]</scope>
    <source>
        <strain evidence="3 6">PN_563</strain>
    </source>
</reference>
<dbReference type="EMBL" id="PCGW01000002">
    <property type="protein sequence ID" value="PHO21449.1"/>
    <property type="molecule type" value="Genomic_DNA"/>
</dbReference>
<evidence type="ECO:0000313" key="3">
    <source>
        <dbReference type="EMBL" id="TYA40020.1"/>
    </source>
</evidence>
<sequence>MFVHNLNSAQQSALLYLARVVAEADGNSDELQTSMVEILKAQSNADVEMKETQISELSTLFSTEREKCSLLLELLGIVLANNEYHHNERSLIAEYADVLGVSNTKLFELENWVQRQLALSQEAEALLN</sequence>
<gene>
    <name evidence="1" type="ORF">ACT75_02145</name>
    <name evidence="2" type="ORF">CQR80_01640</name>
    <name evidence="3" type="ORF">FXB79_00515</name>
</gene>
<dbReference type="Gene3D" id="1.10.3680.10">
    <property type="entry name" value="TerB-like"/>
    <property type="match status" value="1"/>
</dbReference>
<dbReference type="eggNOG" id="ENOG50345WG">
    <property type="taxonomic scope" value="Bacteria"/>
</dbReference>
<evidence type="ECO:0000313" key="5">
    <source>
        <dbReference type="Proteomes" id="UP000226080"/>
    </source>
</evidence>
<name>A0A142FYC2_AGGAC</name>
<dbReference type="SMR" id="A0A142FYC2"/>
<reference evidence="1 4" key="1">
    <citation type="submission" date="2015-10" db="EMBL/GenBank/DDBJ databases">
        <title>Tn-seq of a polymicrobial infection.</title>
        <authorList>
            <person name="Stacy A."/>
            <person name="Rumbaugh K.P."/>
            <person name="Whiteley M."/>
        </authorList>
    </citation>
    <scope>NUCLEOTIDE SEQUENCE [LARGE SCALE GENOMIC DNA]</scope>
    <source>
        <strain evidence="1 4">624</strain>
    </source>
</reference>
<evidence type="ECO:0000313" key="1">
    <source>
        <dbReference type="EMBL" id="AMQ93402.1"/>
    </source>
</evidence>
<protein>
    <submittedName>
        <fullName evidence="3">DNA repair protein</fullName>
    </submittedName>
</protein>
<dbReference type="KEGG" id="aact:ACT75_02145"/>
<evidence type="ECO:0000313" key="2">
    <source>
        <dbReference type="EMBL" id="PHO21449.1"/>
    </source>
</evidence>
<organism evidence="3 6">
    <name type="scientific">Aggregatibacter actinomycetemcomitans</name>
    <name type="common">Actinobacillus actinomycetemcomitans</name>
    <name type="synonym">Haemophilus actinomycetemcomitans</name>
    <dbReference type="NCBI Taxonomy" id="714"/>
    <lineage>
        <taxon>Bacteria</taxon>
        <taxon>Pseudomonadati</taxon>
        <taxon>Pseudomonadota</taxon>
        <taxon>Gammaproteobacteria</taxon>
        <taxon>Pasteurellales</taxon>
        <taxon>Pasteurellaceae</taxon>
        <taxon>Aggregatibacter</taxon>
    </lineage>
</organism>
<dbReference type="Proteomes" id="UP000323012">
    <property type="component" value="Unassembled WGS sequence"/>
</dbReference>
<keyword evidence="5" id="KW-1185">Reference proteome</keyword>